<feature type="compositionally biased region" description="Basic and acidic residues" evidence="1">
    <location>
        <begin position="59"/>
        <end position="74"/>
    </location>
</feature>
<evidence type="ECO:0000313" key="3">
    <source>
        <dbReference type="Proteomes" id="UP000565576"/>
    </source>
</evidence>
<sequence>MVERLDRFVRLLIVAWMLATTLVLSPIAPALAFEISSQELLAGADTRSAGMQLDEDLSADDHNHSDQGADHTHDVPWLVTTSSIDRLAEKSAKWRLVQAKAPHRDAVMFERPPRL</sequence>
<accession>A0A7X0MEL0</accession>
<reference evidence="2 3" key="1">
    <citation type="submission" date="2020-08" db="EMBL/GenBank/DDBJ databases">
        <title>Genomic Encyclopedia of Type Strains, Phase IV (KMG-V): Genome sequencing to study the core and pangenomes of soil and plant-associated prokaryotes.</title>
        <authorList>
            <person name="Whitman W."/>
        </authorList>
    </citation>
    <scope>NUCLEOTIDE SEQUENCE [LARGE SCALE GENOMIC DNA]</scope>
    <source>
        <strain evidence="2 3">SEMIA 4060</strain>
    </source>
</reference>
<feature type="region of interest" description="Disordered" evidence="1">
    <location>
        <begin position="52"/>
        <end position="74"/>
    </location>
</feature>
<dbReference type="Proteomes" id="UP000565576">
    <property type="component" value="Unassembled WGS sequence"/>
</dbReference>
<gene>
    <name evidence="2" type="ORF">GGD46_003455</name>
</gene>
<name>A0A7X0MEL0_9HYPH</name>
<comment type="caution">
    <text evidence="2">The sequence shown here is derived from an EMBL/GenBank/DDBJ whole genome shotgun (WGS) entry which is preliminary data.</text>
</comment>
<evidence type="ECO:0000256" key="1">
    <source>
        <dbReference type="SAM" id="MobiDB-lite"/>
    </source>
</evidence>
<evidence type="ECO:0000313" key="2">
    <source>
        <dbReference type="EMBL" id="MBB6486160.1"/>
    </source>
</evidence>
<protein>
    <submittedName>
        <fullName evidence="2">Uncharacterized protein</fullName>
    </submittedName>
</protein>
<dbReference type="AlphaFoldDB" id="A0A7X0MEL0"/>
<dbReference type="RefSeq" id="WP_184705872.1">
    <property type="nucleotide sequence ID" value="NZ_JACHBG010000007.1"/>
</dbReference>
<organism evidence="2 3">
    <name type="scientific">Rhizobium lusitanum</name>
    <dbReference type="NCBI Taxonomy" id="293958"/>
    <lineage>
        <taxon>Bacteria</taxon>
        <taxon>Pseudomonadati</taxon>
        <taxon>Pseudomonadota</taxon>
        <taxon>Alphaproteobacteria</taxon>
        <taxon>Hyphomicrobiales</taxon>
        <taxon>Rhizobiaceae</taxon>
        <taxon>Rhizobium/Agrobacterium group</taxon>
        <taxon>Rhizobium</taxon>
    </lineage>
</organism>
<dbReference type="EMBL" id="JACHBG010000007">
    <property type="protein sequence ID" value="MBB6486160.1"/>
    <property type="molecule type" value="Genomic_DNA"/>
</dbReference>
<proteinExistence type="predicted"/>